<evidence type="ECO:0000256" key="2">
    <source>
        <dbReference type="ARBA" id="ARBA00022490"/>
    </source>
</evidence>
<dbReference type="PANTHER" id="PTHR10745">
    <property type="entry name" value="GLYCYL-TRNA SYNTHETASE/DNA POLYMERASE SUBUNIT GAMMA-2"/>
    <property type="match status" value="1"/>
</dbReference>
<evidence type="ECO:0000256" key="1">
    <source>
        <dbReference type="ARBA" id="ARBA00008226"/>
    </source>
</evidence>
<keyword evidence="11" id="KW-1185">Reference proteome</keyword>
<name>W5IIG3_SCAIO</name>
<keyword evidence="4 8" id="KW-0547">Nucleotide-binding</keyword>
<dbReference type="NCBIfam" id="NF003211">
    <property type="entry name" value="PRK04173.1"/>
    <property type="match status" value="1"/>
</dbReference>
<feature type="binding site" evidence="8">
    <location>
        <begin position="320"/>
        <end position="324"/>
    </location>
    <ligand>
        <name>substrate</name>
    </ligand>
</feature>
<dbReference type="AlphaFoldDB" id="W5IIG3"/>
<dbReference type="InterPro" id="IPR002314">
    <property type="entry name" value="aa-tRNA-synt_IIb"/>
</dbReference>
<feature type="binding site" evidence="8">
    <location>
        <begin position="208"/>
        <end position="212"/>
    </location>
    <ligand>
        <name>substrate</name>
    </ligand>
</feature>
<dbReference type="GO" id="GO:0070062">
    <property type="term" value="C:extracellular exosome"/>
    <property type="evidence" value="ECO:0007669"/>
    <property type="project" value="UniProtKB-ARBA"/>
</dbReference>
<evidence type="ECO:0000313" key="11">
    <source>
        <dbReference type="Proteomes" id="UP000005777"/>
    </source>
</evidence>
<dbReference type="GO" id="GO:0006426">
    <property type="term" value="P:glycyl-tRNA aminoacylation"/>
    <property type="evidence" value="ECO:0007669"/>
    <property type="project" value="UniProtKB-UniRule"/>
</dbReference>
<dbReference type="Pfam" id="PF03129">
    <property type="entry name" value="HGTP_anticodon"/>
    <property type="match status" value="1"/>
</dbReference>
<evidence type="ECO:0000256" key="3">
    <source>
        <dbReference type="ARBA" id="ARBA00022598"/>
    </source>
</evidence>
<comment type="function">
    <text evidence="8">Catalyzes the attachment of glycine to tRNA(Gly).</text>
</comment>
<comment type="similarity">
    <text evidence="1 8">Belongs to the class-II aminoacyl-tRNA synthetase family.</text>
</comment>
<dbReference type="PROSITE" id="PS50862">
    <property type="entry name" value="AA_TRNA_LIGASE_II"/>
    <property type="match status" value="1"/>
</dbReference>
<comment type="caution">
    <text evidence="10">The sequence shown here is derived from an EMBL/GenBank/DDBJ whole genome shotgun (WGS) entry which is preliminary data.</text>
</comment>
<accession>W5IIG3</accession>
<evidence type="ECO:0000256" key="8">
    <source>
        <dbReference type="HAMAP-Rule" id="MF_00253"/>
    </source>
</evidence>
<dbReference type="HOGENOM" id="CLU_015515_2_1_11"/>
<dbReference type="GO" id="GO:0046983">
    <property type="term" value="F:protein dimerization activity"/>
    <property type="evidence" value="ECO:0007669"/>
    <property type="project" value="UniProtKB-ARBA"/>
</dbReference>
<feature type="binding site" evidence="8">
    <location>
        <begin position="193"/>
        <end position="195"/>
    </location>
    <ligand>
        <name>ATP</name>
        <dbReference type="ChEBI" id="CHEBI:30616"/>
    </ligand>
</feature>
<sequence>MSVSKLEAVTQLAKRRGFVFPAGEIYGGTRSAWDYGPLGVALKDNIKHEWWRSMVTTRGDVVGVDTSVILPSQVWVASGHVTVFNDPLVECLNCHKRFRADHLEEHFEAKHGRKPEGMSDIPCPDCGTVGKWTEPRDFNMMLRTHLGPVEDENSLHYLRPETAQGIFVDFAEVLTTSRQKPPFGIANMGKSFRNEITPGNFIFRTREFEQMEMEFFVKPGEDEDWHQYWIDARRQWYVDLGVNPDNLRLYEHPKEKLSHYSKRTVDIEYKFGFQGSDWGELEGIANRTDYDLSAHSRHSGKDLSYFDQASGERYTPYVIEPAAGLTRSLMAFLVDAYDVDEAPNTKGGVDTRTVLRLDPRLAPVKAAVLPLSKKPQLQTIAHNLADELREDDWDVDYDEAGAIGRRYRRQDEIGTPLCVTVDFDTLDDQAVTIRERDTMKQDRVALDQVASYVGSFIKDKRNTYPRTPQAARAASQA</sequence>
<dbReference type="GO" id="GO:0015966">
    <property type="term" value="P:diadenosine tetraphosphate biosynthetic process"/>
    <property type="evidence" value="ECO:0007669"/>
    <property type="project" value="UniProtKB-ARBA"/>
</dbReference>
<dbReference type="CDD" id="cd00858">
    <property type="entry name" value="GlyRS_anticodon"/>
    <property type="match status" value="1"/>
</dbReference>
<comment type="subunit">
    <text evidence="8">Homodimer.</text>
</comment>
<evidence type="ECO:0000256" key="6">
    <source>
        <dbReference type="ARBA" id="ARBA00022917"/>
    </source>
</evidence>
<dbReference type="InterPro" id="IPR027031">
    <property type="entry name" value="Gly-tRNA_synthase/POLG2"/>
</dbReference>
<evidence type="ECO:0000256" key="4">
    <source>
        <dbReference type="ARBA" id="ARBA00022741"/>
    </source>
</evidence>
<keyword evidence="2 8" id="KW-0963">Cytoplasm</keyword>
<dbReference type="InterPro" id="IPR022961">
    <property type="entry name" value="Gly_tRNA_ligase_bac"/>
</dbReference>
<dbReference type="NCBIfam" id="TIGR00389">
    <property type="entry name" value="glyS_dimeric"/>
    <property type="match status" value="1"/>
</dbReference>
<dbReference type="Pfam" id="PF00587">
    <property type="entry name" value="tRNA-synt_2b"/>
    <property type="match status" value="1"/>
</dbReference>
<dbReference type="SUPFAM" id="SSF55681">
    <property type="entry name" value="Class II aaRS and biotin synthetases"/>
    <property type="match status" value="1"/>
</dbReference>
<evidence type="ECO:0000256" key="5">
    <source>
        <dbReference type="ARBA" id="ARBA00022840"/>
    </source>
</evidence>
<feature type="binding site" evidence="8">
    <location>
        <begin position="280"/>
        <end position="281"/>
    </location>
    <ligand>
        <name>ATP</name>
        <dbReference type="ChEBI" id="CHEBI:30616"/>
    </ligand>
</feature>
<dbReference type="FunFam" id="3.40.50.800:FF:000002">
    <property type="entry name" value="Glycine--tRNA ligase"/>
    <property type="match status" value="1"/>
</dbReference>
<dbReference type="HAMAP" id="MF_00253_B">
    <property type="entry name" value="Gly_tRNA_synth_B"/>
    <property type="match status" value="1"/>
</dbReference>
<reference evidence="10 11" key="1">
    <citation type="submission" date="2012-01" db="EMBL/GenBank/DDBJ databases">
        <title>The Genome Sequence of Scardovia inopinata F0304.</title>
        <authorList>
            <consortium name="The Broad Institute Genome Sequencing Platform"/>
            <person name="Earl A."/>
            <person name="Ward D."/>
            <person name="Feldgarden M."/>
            <person name="Gevers D."/>
            <person name="Izard J."/>
            <person name="Baranova O.V."/>
            <person name="Blanton J.M."/>
            <person name="Tanner A.C."/>
            <person name="Dewhirst F.E."/>
            <person name="Young S.K."/>
            <person name="Zeng Q."/>
            <person name="Gargeya S."/>
            <person name="Fitzgerald M."/>
            <person name="Haas B."/>
            <person name="Abouelleil A."/>
            <person name="Alvarado L."/>
            <person name="Arachchi H.M."/>
            <person name="Berlin A."/>
            <person name="Chapman S.B."/>
            <person name="Gearin G."/>
            <person name="Goldberg J."/>
            <person name="Griggs A."/>
            <person name="Gujja S."/>
            <person name="Hansen M."/>
            <person name="Heiman D."/>
            <person name="Howarth C."/>
            <person name="Larimer J."/>
            <person name="Lui A."/>
            <person name="MacDonald P.J."/>
            <person name="McCowen C."/>
            <person name="Montmayeur A."/>
            <person name="Murphy C."/>
            <person name="Neiman D."/>
            <person name="Pearson M."/>
            <person name="Priest M."/>
            <person name="Roberts A."/>
            <person name="Saif S."/>
            <person name="Shea T."/>
            <person name="Sisk P."/>
            <person name="Stolte C."/>
            <person name="Sykes S."/>
            <person name="Wortman J."/>
            <person name="Nusbaum C."/>
            <person name="Birren B."/>
        </authorList>
    </citation>
    <scope>NUCLEOTIDE SEQUENCE [LARGE SCALE GENOMIC DNA]</scope>
    <source>
        <strain evidence="10 11">F0304</strain>
    </source>
</reference>
<dbReference type="GO" id="GO:0005524">
    <property type="term" value="F:ATP binding"/>
    <property type="evidence" value="ECO:0007669"/>
    <property type="project" value="UniProtKB-UniRule"/>
</dbReference>
<feature type="binding site" evidence="8">
    <location>
        <begin position="203"/>
        <end position="208"/>
    </location>
    <ligand>
        <name>ATP</name>
        <dbReference type="ChEBI" id="CHEBI:30616"/>
    </ligand>
</feature>
<dbReference type="GO" id="GO:1990742">
    <property type="term" value="C:microvesicle"/>
    <property type="evidence" value="ECO:0007669"/>
    <property type="project" value="UniProtKB-ARBA"/>
</dbReference>
<dbReference type="Gene3D" id="3.40.50.800">
    <property type="entry name" value="Anticodon-binding domain"/>
    <property type="match status" value="1"/>
</dbReference>
<dbReference type="InterPro" id="IPR006195">
    <property type="entry name" value="aa-tRNA-synth_II"/>
</dbReference>
<dbReference type="InterPro" id="IPR045864">
    <property type="entry name" value="aa-tRNA-synth_II/BPL/LPL"/>
</dbReference>
<dbReference type="PRINTS" id="PR01043">
    <property type="entry name" value="TRNASYNTHGLY"/>
</dbReference>
<evidence type="ECO:0000313" key="10">
    <source>
        <dbReference type="EMBL" id="EFG26771.2"/>
    </source>
</evidence>
<keyword evidence="7 8" id="KW-0030">Aminoacyl-tRNA synthetase</keyword>
<dbReference type="GO" id="GO:0004081">
    <property type="term" value="F:bis(5'-nucleosyl)-tetraphosphatase (asymmetrical) activity"/>
    <property type="evidence" value="ECO:0007669"/>
    <property type="project" value="UniProtKB-ARBA"/>
</dbReference>
<dbReference type="eggNOG" id="COG0423">
    <property type="taxonomic scope" value="Bacteria"/>
</dbReference>
<feature type="binding site" evidence="8">
    <location>
        <begin position="324"/>
        <end position="327"/>
    </location>
    <ligand>
        <name>ATP</name>
        <dbReference type="ChEBI" id="CHEBI:30616"/>
    </ligand>
</feature>
<dbReference type="Gene3D" id="3.30.930.10">
    <property type="entry name" value="Bira Bifunctional Protein, Domain 2"/>
    <property type="match status" value="1"/>
</dbReference>
<dbReference type="CDD" id="cd00774">
    <property type="entry name" value="GlyRS-like_core"/>
    <property type="match status" value="1"/>
</dbReference>
<dbReference type="SUPFAM" id="SSF52954">
    <property type="entry name" value="Class II aaRS ABD-related"/>
    <property type="match status" value="1"/>
</dbReference>
<dbReference type="InterPro" id="IPR036621">
    <property type="entry name" value="Anticodon-bd_dom_sf"/>
</dbReference>
<evidence type="ECO:0000256" key="7">
    <source>
        <dbReference type="ARBA" id="ARBA00023146"/>
    </source>
</evidence>
<comment type="subcellular location">
    <subcellularLocation>
        <location evidence="8">Cytoplasm</location>
    </subcellularLocation>
</comment>
<dbReference type="PANTHER" id="PTHR10745:SF8">
    <property type="entry name" value="DNA POLYMERASE SUBUNIT GAMMA-2, MITOCHONDRIAL"/>
    <property type="match status" value="1"/>
</dbReference>
<organism evidence="10 11">
    <name type="scientific">Scardovia inopinata F0304</name>
    <dbReference type="NCBI Taxonomy" id="641146"/>
    <lineage>
        <taxon>Bacteria</taxon>
        <taxon>Bacillati</taxon>
        <taxon>Actinomycetota</taxon>
        <taxon>Actinomycetes</taxon>
        <taxon>Bifidobacteriales</taxon>
        <taxon>Bifidobacteriaceae</taxon>
        <taxon>Scardovia</taxon>
    </lineage>
</organism>
<keyword evidence="5 8" id="KW-0067">ATP-binding</keyword>
<comment type="catalytic activity">
    <reaction evidence="8">
        <text>tRNA(Gly) + glycine + ATP = glycyl-tRNA(Gly) + AMP + diphosphate</text>
        <dbReference type="Rhea" id="RHEA:16013"/>
        <dbReference type="Rhea" id="RHEA-COMP:9664"/>
        <dbReference type="Rhea" id="RHEA-COMP:9683"/>
        <dbReference type="ChEBI" id="CHEBI:30616"/>
        <dbReference type="ChEBI" id="CHEBI:33019"/>
        <dbReference type="ChEBI" id="CHEBI:57305"/>
        <dbReference type="ChEBI" id="CHEBI:78442"/>
        <dbReference type="ChEBI" id="CHEBI:78522"/>
        <dbReference type="ChEBI" id="CHEBI:456215"/>
        <dbReference type="EC" id="6.1.1.14"/>
    </reaction>
</comment>
<dbReference type="InterPro" id="IPR033731">
    <property type="entry name" value="GlyRS-like_core"/>
</dbReference>
<keyword evidence="3 8" id="KW-0436">Ligase</keyword>
<keyword evidence="6 8" id="KW-0648">Protein biosynthesis</keyword>
<dbReference type="GO" id="GO:0005829">
    <property type="term" value="C:cytosol"/>
    <property type="evidence" value="ECO:0007669"/>
    <property type="project" value="UniProtKB-ARBA"/>
</dbReference>
<dbReference type="GO" id="GO:0004820">
    <property type="term" value="F:glycine-tRNA ligase activity"/>
    <property type="evidence" value="ECO:0007669"/>
    <property type="project" value="UniProtKB-UniRule"/>
</dbReference>
<dbReference type="EC" id="6.1.1.14" evidence="8"/>
<dbReference type="InterPro" id="IPR004154">
    <property type="entry name" value="Anticodon-bd"/>
</dbReference>
<gene>
    <name evidence="8" type="primary">glyQS</name>
    <name evidence="10" type="ORF">HMPREF9020_00398</name>
</gene>
<feature type="binding site" evidence="8">
    <location>
        <position position="161"/>
    </location>
    <ligand>
        <name>substrate</name>
    </ligand>
</feature>
<feature type="binding site" evidence="8">
    <location>
        <position position="99"/>
    </location>
    <ligand>
        <name>substrate</name>
    </ligand>
</feature>
<protein>
    <recommendedName>
        <fullName evidence="8">Glycine--tRNA ligase</fullName>
        <ecNumber evidence="8">6.1.1.14</ecNumber>
    </recommendedName>
    <alternativeName>
        <fullName evidence="8">Glycyl-tRNA synthetase</fullName>
        <shortName evidence="8">GlyRS</shortName>
    </alternativeName>
</protein>
<dbReference type="EMBL" id="ADCX01000002">
    <property type="protein sequence ID" value="EFG26771.2"/>
    <property type="molecule type" value="Genomic_DNA"/>
</dbReference>
<dbReference type="InterPro" id="IPR002315">
    <property type="entry name" value="tRNA-synt_gly"/>
</dbReference>
<proteinExistence type="inferred from homology"/>
<evidence type="ECO:0000259" key="9">
    <source>
        <dbReference type="PROSITE" id="PS50862"/>
    </source>
</evidence>
<dbReference type="RefSeq" id="WP_040590442.1">
    <property type="nucleotide sequence ID" value="NZ_GG770225.1"/>
</dbReference>
<dbReference type="Proteomes" id="UP000005777">
    <property type="component" value="Unassembled WGS sequence"/>
</dbReference>
<feature type="domain" description="Aminoacyl-transfer RNA synthetases class-II family profile" evidence="9">
    <location>
        <begin position="7"/>
        <end position="363"/>
    </location>
</feature>